<dbReference type="Pfam" id="PF14436">
    <property type="entry name" value="EndoU_bacteria"/>
    <property type="match status" value="1"/>
</dbReference>
<comment type="caution">
    <text evidence="2">The sequence shown here is derived from an EMBL/GenBank/DDBJ whole genome shotgun (WGS) entry which is preliminary data.</text>
</comment>
<sequence length="212" mass="24796">MIKNGRSEIHNLQTDRYIFKVEAGDEKNEIIRYYDFEGPYSNINELITDSKFYNELKLSKPKTASKLILPQNIPPLKKIIFVPKNKKFDNSLFTFLNHSFVPKFKNGEISGIHFFEPTKTRILNIYDMNLKGVLDAEIQMYDNENKKWINKRTTLFPLHWTEGNLLAELELAYLYRFPIINKKNQFGGVTSKGIKVIFIIVNDIPKTAYPIL</sequence>
<dbReference type="GO" id="GO:0004519">
    <property type="term" value="F:endonuclease activity"/>
    <property type="evidence" value="ECO:0007669"/>
    <property type="project" value="InterPro"/>
</dbReference>
<gene>
    <name evidence="2" type="ORF">EG242_11465</name>
</gene>
<evidence type="ECO:0000313" key="3">
    <source>
        <dbReference type="Proteomes" id="UP000268372"/>
    </source>
</evidence>
<protein>
    <recommendedName>
        <fullName evidence="1">Bacterial EndoU nuclease domain-containing protein</fullName>
    </recommendedName>
</protein>
<accession>A0A3P1ATZ4</accession>
<dbReference type="InterPro" id="IPR029501">
    <property type="entry name" value="EndoU_bac"/>
</dbReference>
<keyword evidence="3" id="KW-1185">Reference proteome</keyword>
<proteinExistence type="predicted"/>
<dbReference type="EMBL" id="RQTJ01000028">
    <property type="protein sequence ID" value="RRA92355.1"/>
    <property type="molecule type" value="Genomic_DNA"/>
</dbReference>
<dbReference type="AlphaFoldDB" id="A0A3P1ATZ4"/>
<dbReference type="Proteomes" id="UP000268372">
    <property type="component" value="Unassembled WGS sequence"/>
</dbReference>
<organism evidence="2 3">
    <name type="scientific">Paenimyroides viscosum</name>
    <dbReference type="NCBI Taxonomy" id="2488729"/>
    <lineage>
        <taxon>Bacteria</taxon>
        <taxon>Pseudomonadati</taxon>
        <taxon>Bacteroidota</taxon>
        <taxon>Flavobacteriia</taxon>
        <taxon>Flavobacteriales</taxon>
        <taxon>Flavobacteriaceae</taxon>
        <taxon>Paenimyroides</taxon>
    </lineage>
</organism>
<name>A0A3P1ATZ4_9FLAO</name>
<evidence type="ECO:0000313" key="2">
    <source>
        <dbReference type="EMBL" id="RRA92355.1"/>
    </source>
</evidence>
<feature type="domain" description="Bacterial EndoU nuclease" evidence="1">
    <location>
        <begin position="97"/>
        <end position="211"/>
    </location>
</feature>
<evidence type="ECO:0000259" key="1">
    <source>
        <dbReference type="Pfam" id="PF14436"/>
    </source>
</evidence>
<reference evidence="2 3" key="1">
    <citation type="submission" date="2018-11" db="EMBL/GenBank/DDBJ databases">
        <title>Flavobacterium sp. nov., YIM 102796 draft genome.</title>
        <authorList>
            <person name="Li G."/>
            <person name="Jiang Y."/>
        </authorList>
    </citation>
    <scope>NUCLEOTIDE SEQUENCE [LARGE SCALE GENOMIC DNA]</scope>
    <source>
        <strain evidence="2 3">YIM 102796</strain>
    </source>
</reference>